<keyword evidence="5 9" id="KW-0812">Transmembrane</keyword>
<dbReference type="RefSeq" id="WP_408622197.1">
    <property type="nucleotide sequence ID" value="NZ_JBEQCT010000001.1"/>
</dbReference>
<feature type="transmembrane region" description="Helical" evidence="9">
    <location>
        <begin position="25"/>
        <end position="47"/>
    </location>
</feature>
<dbReference type="InterPro" id="IPR010065">
    <property type="entry name" value="AA_ABC_transptr_permease_3TM"/>
</dbReference>
<keyword evidence="6" id="KW-0029">Amino-acid transport</keyword>
<keyword evidence="8 9" id="KW-0472">Membrane</keyword>
<feature type="transmembrane region" description="Helical" evidence="9">
    <location>
        <begin position="184"/>
        <end position="202"/>
    </location>
</feature>
<evidence type="ECO:0000313" key="12">
    <source>
        <dbReference type="Proteomes" id="UP001629953"/>
    </source>
</evidence>
<evidence type="ECO:0000256" key="6">
    <source>
        <dbReference type="ARBA" id="ARBA00022970"/>
    </source>
</evidence>
<dbReference type="CDD" id="cd06261">
    <property type="entry name" value="TM_PBP2"/>
    <property type="match status" value="1"/>
</dbReference>
<keyword evidence="12" id="KW-1185">Reference proteome</keyword>
<evidence type="ECO:0000256" key="9">
    <source>
        <dbReference type="RuleBase" id="RU363032"/>
    </source>
</evidence>
<feature type="transmembrane region" description="Helical" evidence="9">
    <location>
        <begin position="214"/>
        <end position="237"/>
    </location>
</feature>
<evidence type="ECO:0000256" key="4">
    <source>
        <dbReference type="ARBA" id="ARBA00022475"/>
    </source>
</evidence>
<sequence>MAKQPSAKPKLTPRTIWFDPNVRSLVFQVLAIALVVLFLHSIITNALHNLDSRGIKTGFSFLSQHAGFGIIQTLIPYSEDSTYGTTFIVGLLNTLLVSVLGIIFATIIGFIVGIARLSDNWVVGKLASSYVEILRNTPLLLQIFFWYNAVLAPLPSPRGSFHLGQLIFLNNRGLYIPKPIFESGSGLLLAAVVFTLIGIVALKRWAKKRQLRTGVPFPVLWVSIGLLIVIPGIALWLSDQSIVLERPHLTGFNFRGGWTIIPELTALLLALALYTSAFIAEIVRSGIESVSQGQTEAAHSLGLSKGQTLRLVVIPQAMRVIIPPLTSEYLNLTKNSSLATAIGYPELVSVFMGTTLNQTGQAIEVIAMTMAVYLVISLATSAFMNLYNQKMALVER</sequence>
<evidence type="ECO:0000313" key="11">
    <source>
        <dbReference type="EMBL" id="MFM2484055.1"/>
    </source>
</evidence>
<dbReference type="Proteomes" id="UP001629953">
    <property type="component" value="Unassembled WGS sequence"/>
</dbReference>
<comment type="similarity">
    <text evidence="2">Belongs to the binding-protein-dependent transport system permease family. HisMQ subfamily.</text>
</comment>
<protein>
    <submittedName>
        <fullName evidence="11">Amino acid ABC transporter permease</fullName>
    </submittedName>
</protein>
<keyword evidence="7 9" id="KW-1133">Transmembrane helix</keyword>
<accession>A0ABW9G315</accession>
<dbReference type="EMBL" id="JBEQCT010000001">
    <property type="protein sequence ID" value="MFM2484055.1"/>
    <property type="molecule type" value="Genomic_DNA"/>
</dbReference>
<feature type="transmembrane region" description="Helical" evidence="9">
    <location>
        <begin position="257"/>
        <end position="280"/>
    </location>
</feature>
<dbReference type="Gene3D" id="1.10.3720.10">
    <property type="entry name" value="MetI-like"/>
    <property type="match status" value="2"/>
</dbReference>
<dbReference type="Pfam" id="PF00528">
    <property type="entry name" value="BPD_transp_1"/>
    <property type="match status" value="1"/>
</dbReference>
<dbReference type="InterPro" id="IPR043429">
    <property type="entry name" value="ArtM/GltK/GlnP/TcyL/YhdX-like"/>
</dbReference>
<dbReference type="PANTHER" id="PTHR30614">
    <property type="entry name" value="MEMBRANE COMPONENT OF AMINO ACID ABC TRANSPORTER"/>
    <property type="match status" value="1"/>
</dbReference>
<evidence type="ECO:0000256" key="8">
    <source>
        <dbReference type="ARBA" id="ARBA00023136"/>
    </source>
</evidence>
<evidence type="ECO:0000256" key="5">
    <source>
        <dbReference type="ARBA" id="ARBA00022692"/>
    </source>
</evidence>
<comment type="subcellular location">
    <subcellularLocation>
        <location evidence="1">Cell inner membrane</location>
        <topology evidence="1">Multi-pass membrane protein</topology>
    </subcellularLocation>
    <subcellularLocation>
        <location evidence="9">Cell membrane</location>
        <topology evidence="9">Multi-pass membrane protein</topology>
    </subcellularLocation>
</comment>
<feature type="transmembrane region" description="Helical" evidence="9">
    <location>
        <begin position="365"/>
        <end position="387"/>
    </location>
</feature>
<evidence type="ECO:0000256" key="1">
    <source>
        <dbReference type="ARBA" id="ARBA00004429"/>
    </source>
</evidence>
<feature type="domain" description="ABC transmembrane type-1" evidence="10">
    <location>
        <begin position="91"/>
        <end position="384"/>
    </location>
</feature>
<dbReference type="PANTHER" id="PTHR30614:SF37">
    <property type="entry name" value="AMINO-ACID ABC TRANSPORTER PERMEASE PROTEIN YHDX-RELATED"/>
    <property type="match status" value="1"/>
</dbReference>
<evidence type="ECO:0000259" key="10">
    <source>
        <dbReference type="PROSITE" id="PS50928"/>
    </source>
</evidence>
<dbReference type="NCBIfam" id="TIGR01726">
    <property type="entry name" value="HEQRo_perm_3TM"/>
    <property type="match status" value="1"/>
</dbReference>
<evidence type="ECO:0000256" key="7">
    <source>
        <dbReference type="ARBA" id="ARBA00022989"/>
    </source>
</evidence>
<proteinExistence type="inferred from homology"/>
<name>A0ABW9G315_9GAMM</name>
<gene>
    <name evidence="11" type="ORF">ABUE30_03085</name>
</gene>
<dbReference type="SUPFAM" id="SSF161098">
    <property type="entry name" value="MetI-like"/>
    <property type="match status" value="1"/>
</dbReference>
<dbReference type="InterPro" id="IPR000515">
    <property type="entry name" value="MetI-like"/>
</dbReference>
<keyword evidence="3 9" id="KW-0813">Transport</keyword>
<evidence type="ECO:0000256" key="3">
    <source>
        <dbReference type="ARBA" id="ARBA00022448"/>
    </source>
</evidence>
<dbReference type="InterPro" id="IPR035906">
    <property type="entry name" value="MetI-like_sf"/>
</dbReference>
<dbReference type="PROSITE" id="PS50928">
    <property type="entry name" value="ABC_TM1"/>
    <property type="match status" value="1"/>
</dbReference>
<keyword evidence="4" id="KW-1003">Cell membrane</keyword>
<comment type="caution">
    <text evidence="11">The sequence shown here is derived from an EMBL/GenBank/DDBJ whole genome shotgun (WGS) entry which is preliminary data.</text>
</comment>
<organism evidence="11 12">
    <name type="scientific">Celerinatantimonas yamalensis</name>
    <dbReference type="NCBI Taxonomy" id="559956"/>
    <lineage>
        <taxon>Bacteria</taxon>
        <taxon>Pseudomonadati</taxon>
        <taxon>Pseudomonadota</taxon>
        <taxon>Gammaproteobacteria</taxon>
        <taxon>Celerinatantimonadaceae</taxon>
        <taxon>Celerinatantimonas</taxon>
    </lineage>
</organism>
<evidence type="ECO:0000256" key="2">
    <source>
        <dbReference type="ARBA" id="ARBA00010072"/>
    </source>
</evidence>
<reference evidence="11 12" key="1">
    <citation type="journal article" date="2013" name="Int. J. Syst. Evol. Microbiol.">
        <title>Celerinatantimonas yamalensis sp. nov., a cold-adapted diazotrophic bacterium from a cold permafrost brine.</title>
        <authorList>
            <person name="Shcherbakova V."/>
            <person name="Chuvilskaya N."/>
            <person name="Rivkina E."/>
            <person name="Demidov N."/>
            <person name="Uchaeva V."/>
            <person name="Suetin S."/>
            <person name="Suzina N."/>
            <person name="Gilichinsky D."/>
        </authorList>
    </citation>
    <scope>NUCLEOTIDE SEQUENCE [LARGE SCALE GENOMIC DNA]</scope>
    <source>
        <strain evidence="11 12">C7</strain>
    </source>
</reference>
<feature type="transmembrane region" description="Helical" evidence="9">
    <location>
        <begin position="87"/>
        <end position="112"/>
    </location>
</feature>